<evidence type="ECO:0000259" key="1">
    <source>
        <dbReference type="Pfam" id="PF02627"/>
    </source>
</evidence>
<keyword evidence="3" id="KW-1185">Reference proteome</keyword>
<evidence type="ECO:0000313" key="2">
    <source>
        <dbReference type="EMBL" id="MDN4517450.1"/>
    </source>
</evidence>
<evidence type="ECO:0000313" key="3">
    <source>
        <dbReference type="Proteomes" id="UP001172687"/>
    </source>
</evidence>
<feature type="domain" description="Carboxymuconolactone decarboxylase-like" evidence="1">
    <location>
        <begin position="41"/>
        <end position="101"/>
    </location>
</feature>
<comment type="caution">
    <text evidence="2">The sequence shown here is derived from an EMBL/GenBank/DDBJ whole genome shotgun (WGS) entry which is preliminary data.</text>
</comment>
<dbReference type="NCBIfam" id="TIGR00778">
    <property type="entry name" value="ahpD_dom"/>
    <property type="match status" value="1"/>
</dbReference>
<dbReference type="RefSeq" id="WP_105388972.1">
    <property type="nucleotide sequence ID" value="NZ_CP070380.1"/>
</dbReference>
<dbReference type="Pfam" id="PF02627">
    <property type="entry name" value="CMD"/>
    <property type="match status" value="1"/>
</dbReference>
<proteinExistence type="predicted"/>
<dbReference type="EMBL" id="JAUHTC010000030">
    <property type="protein sequence ID" value="MDN4517450.1"/>
    <property type="molecule type" value="Genomic_DNA"/>
</dbReference>
<reference evidence="2" key="1">
    <citation type="submission" date="2023-07" db="EMBL/GenBank/DDBJ databases">
        <title>Degradation of tert-butanol by M. austroafricanum TBA100.</title>
        <authorList>
            <person name="Helbich S."/>
            <person name="Vainshtein Y."/>
        </authorList>
    </citation>
    <scope>NUCLEOTIDE SEQUENCE</scope>
    <source>
        <strain evidence="2">TBA100</strain>
    </source>
</reference>
<dbReference type="InterPro" id="IPR003779">
    <property type="entry name" value="CMD-like"/>
</dbReference>
<dbReference type="InterPro" id="IPR029032">
    <property type="entry name" value="AhpD-like"/>
</dbReference>
<dbReference type="SUPFAM" id="SSF69118">
    <property type="entry name" value="AhpD-like"/>
    <property type="match status" value="1"/>
</dbReference>
<accession>A0ABT8H9L2</accession>
<gene>
    <name evidence="2" type="ORF">QYF68_06370</name>
</gene>
<dbReference type="PANTHER" id="PTHR35446:SF3">
    <property type="entry name" value="CMD DOMAIN-CONTAINING PROTEIN"/>
    <property type="match status" value="1"/>
</dbReference>
<organism evidence="2 3">
    <name type="scientific">Mycolicibacterium austroafricanum</name>
    <name type="common">Mycobacterium austroafricanum</name>
    <dbReference type="NCBI Taxonomy" id="39687"/>
    <lineage>
        <taxon>Bacteria</taxon>
        <taxon>Bacillati</taxon>
        <taxon>Actinomycetota</taxon>
        <taxon>Actinomycetes</taxon>
        <taxon>Mycobacteriales</taxon>
        <taxon>Mycobacteriaceae</taxon>
        <taxon>Mycolicibacterium</taxon>
    </lineage>
</organism>
<dbReference type="Proteomes" id="UP001172687">
    <property type="component" value="Unassembled WGS sequence"/>
</dbReference>
<name>A0ABT8H9L2_MYCAO</name>
<dbReference type="Gene3D" id="1.20.1290.10">
    <property type="entry name" value="AhpD-like"/>
    <property type="match status" value="1"/>
</dbReference>
<sequence length="184" mass="20048">MVEFTVHDEGSAPDEAKATLAEVKRHNGFIPNLYGVLAESPQALAAYQATSEQFLRSSLPKAAKHVVWLTASRRNGCQYCVAAHSGAAVAARVDQAVVDAIRDDKPLDDPKLQAVRVFTDRLVADAGWVDEQEVQVFLDAGFTRRQVLDIVTGVAQKTLSNYTNHLAHTPLDDALAPLQWSPES</sequence>
<dbReference type="PANTHER" id="PTHR35446">
    <property type="entry name" value="SI:CH211-175M2.5"/>
    <property type="match status" value="1"/>
</dbReference>
<dbReference type="InterPro" id="IPR004675">
    <property type="entry name" value="AhpD_core"/>
</dbReference>
<protein>
    <submittedName>
        <fullName evidence="2">Carboxymuconolactone decarboxylase family protein</fullName>
    </submittedName>
</protein>